<dbReference type="PANTHER" id="PTHR36507">
    <property type="entry name" value="BLL1555 PROTEIN"/>
    <property type="match status" value="1"/>
</dbReference>
<dbReference type="OrthoDB" id="3317at2157"/>
<reference evidence="1 2" key="1">
    <citation type="submission" date="2018-02" db="EMBL/GenBank/DDBJ databases">
        <title>Complete genome of Nitrosopumilus ureaphilus PS0.</title>
        <authorList>
            <person name="Qin W."/>
            <person name="Zheng Y."/>
            <person name="Stahl D.A."/>
        </authorList>
    </citation>
    <scope>NUCLEOTIDE SEQUENCE [LARGE SCALE GENOMIC DNA]</scope>
    <source>
        <strain evidence="1 2">PS0</strain>
    </source>
</reference>
<dbReference type="Proteomes" id="UP000509478">
    <property type="component" value="Chromosome"/>
</dbReference>
<dbReference type="EMBL" id="CP026995">
    <property type="protein sequence ID" value="QLH06657.1"/>
    <property type="molecule type" value="Genomic_DNA"/>
</dbReference>
<dbReference type="SUPFAM" id="SSF49503">
    <property type="entry name" value="Cupredoxins"/>
    <property type="match status" value="1"/>
</dbReference>
<name>A0A7D5R638_9ARCH</name>
<dbReference type="AlphaFoldDB" id="A0A7D5R638"/>
<dbReference type="InterPro" id="IPR052721">
    <property type="entry name" value="ET_Amicyanin"/>
</dbReference>
<dbReference type="RefSeq" id="WP_179372757.1">
    <property type="nucleotide sequence ID" value="NZ_CP026995.1"/>
</dbReference>
<dbReference type="PANTHER" id="PTHR36507:SF1">
    <property type="entry name" value="BLL1555 PROTEIN"/>
    <property type="match status" value="1"/>
</dbReference>
<dbReference type="Gene3D" id="2.60.40.420">
    <property type="entry name" value="Cupredoxins - blue copper proteins"/>
    <property type="match status" value="1"/>
</dbReference>
<accession>A0A7D5R638</accession>
<keyword evidence="2" id="KW-1185">Reference proteome</keyword>
<evidence type="ECO:0000313" key="1">
    <source>
        <dbReference type="EMBL" id="QLH06657.1"/>
    </source>
</evidence>
<dbReference type="KEGG" id="nue:C5F50_05895"/>
<sequence length="499" mass="56197">MKCCIAILFLVLVFSLTYNAYAIEFKPLVAKDADGVNISNGIVGKPIIFQHTVSNGELSAVDFEIVFSTFTPDDKTLDQQIQRIHLGPGETKIMPYQFVPINEGNYITSVFSEEYLAADSISFPALDGAKNYKKETIHLYSNSSDSDCSFACTKPSEKTVSVGTIVEWVNDSNDDHSISTGTYQEEDNGIGWSYDKRFSGSFGPNETFSFLFLEPGEYQYFLAEHRLSTTPVVGTIHVSSDIFPATDKTIDILQGIMNDKNSKIPITSLSVNPKNSIITVGIDDRKHAFFTIELYKKILYKQVGNVYLNIIPNPTPRIGQMCDVNDETQVRKELEKDPVVQKFLELYTSSTFEHFKTYDEPGNPRTYSEFRFGSFLLRVLVLSYDESGVCYPVYGYSVNHDNSLSEIKQNLFENFYSKSDKIQEAINAVKNLANPLKQLKSGIPIYEMQCNEGLQLTLKNSNDNPVCIKETSVKKLSMRNYVSDIIIIGLKHSLPEIEK</sequence>
<evidence type="ECO:0000313" key="2">
    <source>
        <dbReference type="Proteomes" id="UP000509478"/>
    </source>
</evidence>
<proteinExistence type="predicted"/>
<dbReference type="GeneID" id="56067600"/>
<gene>
    <name evidence="1" type="ORF">C5F50_05895</name>
</gene>
<dbReference type="InterPro" id="IPR008972">
    <property type="entry name" value="Cupredoxin"/>
</dbReference>
<protein>
    <submittedName>
        <fullName evidence="1">Uncharacterized protein</fullName>
    </submittedName>
</protein>
<organism evidence="1 2">
    <name type="scientific">Nitrosopumilus ureiphilus</name>
    <dbReference type="NCBI Taxonomy" id="1470067"/>
    <lineage>
        <taxon>Archaea</taxon>
        <taxon>Nitrososphaerota</taxon>
        <taxon>Nitrososphaeria</taxon>
        <taxon>Nitrosopumilales</taxon>
        <taxon>Nitrosopumilaceae</taxon>
        <taxon>Nitrosopumilus</taxon>
    </lineage>
</organism>